<evidence type="ECO:0000256" key="6">
    <source>
        <dbReference type="ARBA" id="ARBA00023163"/>
    </source>
</evidence>
<dbReference type="PANTHER" id="PTHR10071:SF337">
    <property type="entry name" value="GATA-BINDING FACTOR A"/>
    <property type="match status" value="1"/>
</dbReference>
<dbReference type="CDD" id="cd00202">
    <property type="entry name" value="ZnF_GATA"/>
    <property type="match status" value="1"/>
</dbReference>
<keyword evidence="7" id="KW-0539">Nucleus</keyword>
<name>A0A023F2L2_TRIIF</name>
<dbReference type="PROSITE" id="PS00344">
    <property type="entry name" value="GATA_ZN_FINGER_1"/>
    <property type="match status" value="1"/>
</dbReference>
<evidence type="ECO:0000256" key="10">
    <source>
        <dbReference type="SAM" id="MobiDB-lite"/>
    </source>
</evidence>
<dbReference type="GO" id="GO:0045944">
    <property type="term" value="P:positive regulation of transcription by RNA polymerase II"/>
    <property type="evidence" value="ECO:0007669"/>
    <property type="project" value="TreeGrafter"/>
</dbReference>
<protein>
    <submittedName>
        <fullName evidence="13">Putative endothelial transcription factor gata-2-like protein</fullName>
    </submittedName>
</protein>
<feature type="binding site" evidence="9">
    <location>
        <position position="61"/>
    </location>
    <ligand>
        <name>Zn(2+)</name>
        <dbReference type="ChEBI" id="CHEBI:29105"/>
    </ligand>
</feature>
<evidence type="ECO:0000256" key="9">
    <source>
        <dbReference type="PROSITE-ProRule" id="PRU01263"/>
    </source>
</evidence>
<feature type="binding site" evidence="9">
    <location>
        <position position="58"/>
    </location>
    <ligand>
        <name>Zn(2+)</name>
        <dbReference type="ChEBI" id="CHEBI:29105"/>
    </ligand>
</feature>
<dbReference type="InterPro" id="IPR012934">
    <property type="entry name" value="Znf_AD"/>
</dbReference>
<accession>A0A023F2L2</accession>
<feature type="region of interest" description="Disordered" evidence="10">
    <location>
        <begin position="151"/>
        <end position="173"/>
    </location>
</feature>
<dbReference type="GO" id="GO:0005634">
    <property type="term" value="C:nucleus"/>
    <property type="evidence" value="ECO:0007669"/>
    <property type="project" value="UniProtKB-SubCell"/>
</dbReference>
<dbReference type="Pfam" id="PF00320">
    <property type="entry name" value="GATA"/>
    <property type="match status" value="1"/>
</dbReference>
<dbReference type="GO" id="GO:0000122">
    <property type="term" value="P:negative regulation of transcription by RNA polymerase II"/>
    <property type="evidence" value="ECO:0007669"/>
    <property type="project" value="TreeGrafter"/>
</dbReference>
<dbReference type="SUPFAM" id="SSF57716">
    <property type="entry name" value="Glucocorticoid receptor-like (DNA-binding domain)"/>
    <property type="match status" value="2"/>
</dbReference>
<evidence type="ECO:0000259" key="12">
    <source>
        <dbReference type="PROSITE" id="PS51915"/>
    </source>
</evidence>
<dbReference type="EMBL" id="GBBI01002855">
    <property type="protein sequence ID" value="JAC15857.1"/>
    <property type="molecule type" value="mRNA"/>
</dbReference>
<feature type="region of interest" description="Disordered" evidence="10">
    <location>
        <begin position="393"/>
        <end position="443"/>
    </location>
</feature>
<organism evidence="13">
    <name type="scientific">Triatoma infestans</name>
    <name type="common">Assassin bug</name>
    <dbReference type="NCBI Taxonomy" id="30076"/>
    <lineage>
        <taxon>Eukaryota</taxon>
        <taxon>Metazoa</taxon>
        <taxon>Ecdysozoa</taxon>
        <taxon>Arthropoda</taxon>
        <taxon>Hexapoda</taxon>
        <taxon>Insecta</taxon>
        <taxon>Pterygota</taxon>
        <taxon>Neoptera</taxon>
        <taxon>Paraneoptera</taxon>
        <taxon>Hemiptera</taxon>
        <taxon>Heteroptera</taxon>
        <taxon>Panheteroptera</taxon>
        <taxon>Cimicomorpha</taxon>
        <taxon>Reduviidae</taxon>
        <taxon>Triatominae</taxon>
        <taxon>Triatoma</taxon>
    </lineage>
</organism>
<feature type="domain" description="ZAD" evidence="12">
    <location>
        <begin position="10"/>
        <end position="85"/>
    </location>
</feature>
<keyword evidence="3 8" id="KW-0863">Zinc-finger</keyword>
<dbReference type="GO" id="GO:0000981">
    <property type="term" value="F:DNA-binding transcription factor activity, RNA polymerase II-specific"/>
    <property type="evidence" value="ECO:0007669"/>
    <property type="project" value="TreeGrafter"/>
</dbReference>
<evidence type="ECO:0000256" key="8">
    <source>
        <dbReference type="PROSITE-ProRule" id="PRU00094"/>
    </source>
</evidence>
<comment type="subcellular location">
    <subcellularLocation>
        <location evidence="1">Nucleus</location>
    </subcellularLocation>
</comment>
<dbReference type="FunFam" id="3.30.50.10:FF:000002">
    <property type="entry name" value="Gata transcription factor gatad"/>
    <property type="match status" value="1"/>
</dbReference>
<evidence type="ECO:0000256" key="2">
    <source>
        <dbReference type="ARBA" id="ARBA00022723"/>
    </source>
</evidence>
<evidence type="ECO:0000256" key="3">
    <source>
        <dbReference type="ARBA" id="ARBA00022771"/>
    </source>
</evidence>
<dbReference type="Gene3D" id="3.40.1800.20">
    <property type="match status" value="1"/>
</dbReference>
<dbReference type="SMART" id="SM00868">
    <property type="entry name" value="zf-AD"/>
    <property type="match status" value="1"/>
</dbReference>
<feature type="region of interest" description="Disordered" evidence="10">
    <location>
        <begin position="222"/>
        <end position="269"/>
    </location>
</feature>
<dbReference type="SMART" id="SM00401">
    <property type="entry name" value="ZnF_GATA"/>
    <property type="match status" value="1"/>
</dbReference>
<feature type="binding site" evidence="9">
    <location>
        <position position="15"/>
    </location>
    <ligand>
        <name>Zn(2+)</name>
        <dbReference type="ChEBI" id="CHEBI:29105"/>
    </ligand>
</feature>
<dbReference type="GO" id="GO:0008270">
    <property type="term" value="F:zinc ion binding"/>
    <property type="evidence" value="ECO:0007669"/>
    <property type="project" value="UniProtKB-UniRule"/>
</dbReference>
<evidence type="ECO:0000256" key="4">
    <source>
        <dbReference type="ARBA" id="ARBA00022833"/>
    </source>
</evidence>
<dbReference type="Gene3D" id="3.30.50.10">
    <property type="entry name" value="Erythroid Transcription Factor GATA-1, subunit A"/>
    <property type="match status" value="1"/>
</dbReference>
<keyword evidence="5" id="KW-0805">Transcription regulation</keyword>
<evidence type="ECO:0000256" key="5">
    <source>
        <dbReference type="ARBA" id="ARBA00023015"/>
    </source>
</evidence>
<dbReference type="InterPro" id="IPR000679">
    <property type="entry name" value="Znf_GATA"/>
</dbReference>
<dbReference type="GO" id="GO:0045165">
    <property type="term" value="P:cell fate commitment"/>
    <property type="evidence" value="ECO:0007669"/>
    <property type="project" value="TreeGrafter"/>
</dbReference>
<dbReference type="PRINTS" id="PR00619">
    <property type="entry name" value="GATAZNFINGER"/>
</dbReference>
<evidence type="ECO:0000259" key="11">
    <source>
        <dbReference type="PROSITE" id="PS50114"/>
    </source>
</evidence>
<dbReference type="PANTHER" id="PTHR10071">
    <property type="entry name" value="TRANSCRIPTION FACTOR GATA FAMILY MEMBER"/>
    <property type="match status" value="1"/>
</dbReference>
<dbReference type="InterPro" id="IPR039355">
    <property type="entry name" value="Transcription_factor_GATA"/>
</dbReference>
<evidence type="ECO:0000256" key="1">
    <source>
        <dbReference type="ARBA" id="ARBA00004123"/>
    </source>
</evidence>
<dbReference type="Pfam" id="PF07776">
    <property type="entry name" value="zf-AD"/>
    <property type="match status" value="1"/>
</dbReference>
<keyword evidence="4 9" id="KW-0862">Zinc</keyword>
<evidence type="ECO:0000313" key="13">
    <source>
        <dbReference type="EMBL" id="JAC15857.1"/>
    </source>
</evidence>
<dbReference type="AlphaFoldDB" id="A0A023F2L2"/>
<reference evidence="13" key="1">
    <citation type="journal article" date="2014" name="PLoS Negl. Trop. Dis.">
        <title>An updated insight into the Sialotranscriptome of Triatoma infestans: developmental stage and geographic variations.</title>
        <authorList>
            <person name="Schwarz A."/>
            <person name="Medrano-Mercado N."/>
            <person name="Schaub G.A."/>
            <person name="Struchiner C.J."/>
            <person name="Bargues M.D."/>
            <person name="Levy M.Z."/>
            <person name="Ribeiro J.M."/>
        </authorList>
    </citation>
    <scope>NUCLEOTIDE SEQUENCE</scope>
    <source>
        <strain evidence="13">Chile</strain>
        <tissue evidence="13">Salivary glands</tissue>
    </source>
</reference>
<feature type="compositionally biased region" description="Polar residues" evidence="10">
    <location>
        <begin position="155"/>
        <end position="164"/>
    </location>
</feature>
<keyword evidence="2 9" id="KW-0479">Metal-binding</keyword>
<sequence>MCSVPAKFYELCRLCLSRDGGKLSIFDDEGTRRNFQEKIVTCLPIEVSSDDDLPNTLCIDCIAKLDELHRFREIASKSDNALRQFLASPNHLPEDATEELKSIYLSMEKDEAIPEEAADDVEVMMKEEEVRTMVNGDDGDSDCDRLVIRTEDDSSSLLEPQTQISEPESPSRRHEEFLRHVVEMNSTRLTEANSLLRSLMTTPQMYSGRSVILMREEVRWPQPNSPNEVLANRTNMHSPKNADNGTSTETRPSGGGGRRKQSCPVKSTEASVILSGESETVTVTPTTPVANRPPEQRLYRSAEAISRLLEAANYTASGDTESQEDVNDEPNNSWCSSVDNILRNNRVPKRVQVACSNCGTRTTTIWRRNPNGEMVCNACGLYYKLHNVNRPAAMRRDTIHTRRRRPKSDKPRSKNRNSDTSFHRAEKSPSECASSGGNSGSEECDDMLAALRRQIQPQFMMAALQQHVVATSPNQDKPLNLVAGSH</sequence>
<dbReference type="PROSITE" id="PS51915">
    <property type="entry name" value="ZAD"/>
    <property type="match status" value="1"/>
</dbReference>
<keyword evidence="6" id="KW-0804">Transcription</keyword>
<feature type="domain" description="GATA-type" evidence="11">
    <location>
        <begin position="349"/>
        <end position="402"/>
    </location>
</feature>
<feature type="compositionally biased region" description="Polar residues" evidence="10">
    <location>
        <begin position="232"/>
        <end position="251"/>
    </location>
</feature>
<dbReference type="GO" id="GO:0000978">
    <property type="term" value="F:RNA polymerase II cis-regulatory region sequence-specific DNA binding"/>
    <property type="evidence" value="ECO:0007669"/>
    <property type="project" value="TreeGrafter"/>
</dbReference>
<dbReference type="PROSITE" id="PS50114">
    <property type="entry name" value="GATA_ZN_FINGER_2"/>
    <property type="match status" value="1"/>
</dbReference>
<proteinExistence type="evidence at transcript level"/>
<dbReference type="InterPro" id="IPR013088">
    <property type="entry name" value="Znf_NHR/GATA"/>
</dbReference>
<evidence type="ECO:0000256" key="7">
    <source>
        <dbReference type="ARBA" id="ARBA00023242"/>
    </source>
</evidence>
<feature type="binding site" evidence="9">
    <location>
        <position position="12"/>
    </location>
    <ligand>
        <name>Zn(2+)</name>
        <dbReference type="ChEBI" id="CHEBI:29105"/>
    </ligand>
</feature>